<proteinExistence type="predicted"/>
<keyword evidence="3" id="KW-1185">Reference proteome</keyword>
<name>A0A443QEC6_9ACAR</name>
<organism evidence="2 3">
    <name type="scientific">Leptotrombidium deliense</name>
    <dbReference type="NCBI Taxonomy" id="299467"/>
    <lineage>
        <taxon>Eukaryota</taxon>
        <taxon>Metazoa</taxon>
        <taxon>Ecdysozoa</taxon>
        <taxon>Arthropoda</taxon>
        <taxon>Chelicerata</taxon>
        <taxon>Arachnida</taxon>
        <taxon>Acari</taxon>
        <taxon>Acariformes</taxon>
        <taxon>Trombidiformes</taxon>
        <taxon>Prostigmata</taxon>
        <taxon>Anystina</taxon>
        <taxon>Parasitengona</taxon>
        <taxon>Trombiculoidea</taxon>
        <taxon>Trombiculidae</taxon>
        <taxon>Leptotrombidium</taxon>
    </lineage>
</organism>
<feature type="region of interest" description="Disordered" evidence="1">
    <location>
        <begin position="1"/>
        <end position="20"/>
    </location>
</feature>
<accession>A0A443QEC6</accession>
<feature type="non-terminal residue" evidence="2">
    <location>
        <position position="67"/>
    </location>
</feature>
<evidence type="ECO:0000313" key="2">
    <source>
        <dbReference type="EMBL" id="RWS01361.1"/>
    </source>
</evidence>
<dbReference type="Proteomes" id="UP000288716">
    <property type="component" value="Unassembled WGS sequence"/>
</dbReference>
<sequence length="67" mass="7517">MEGPPGKDQMNPNWDPNVNNDEATIAQERRIEKEIAEKICLIGDKCDLVSVAAEYPAEDNAFQDKIK</sequence>
<evidence type="ECO:0000256" key="1">
    <source>
        <dbReference type="SAM" id="MobiDB-lite"/>
    </source>
</evidence>
<reference evidence="2 3" key="1">
    <citation type="journal article" date="2018" name="Gigascience">
        <title>Genomes of trombidid mites reveal novel predicted allergens and laterally-transferred genes associated with secondary metabolism.</title>
        <authorList>
            <person name="Dong X."/>
            <person name="Chaisiri K."/>
            <person name="Xia D."/>
            <person name="Armstrong S.D."/>
            <person name="Fang Y."/>
            <person name="Donnelly M.J."/>
            <person name="Kadowaki T."/>
            <person name="McGarry J.W."/>
            <person name="Darby A.C."/>
            <person name="Makepeace B.L."/>
        </authorList>
    </citation>
    <scope>NUCLEOTIDE SEQUENCE [LARGE SCALE GENOMIC DNA]</scope>
    <source>
        <strain evidence="2">UoL-UT</strain>
    </source>
</reference>
<feature type="compositionally biased region" description="Polar residues" evidence="1">
    <location>
        <begin position="10"/>
        <end position="20"/>
    </location>
</feature>
<dbReference type="EMBL" id="NCKV01057729">
    <property type="protein sequence ID" value="RWS01361.1"/>
    <property type="molecule type" value="Genomic_DNA"/>
</dbReference>
<evidence type="ECO:0000313" key="3">
    <source>
        <dbReference type="Proteomes" id="UP000288716"/>
    </source>
</evidence>
<dbReference type="STRING" id="299467.A0A443QEC6"/>
<dbReference type="VEuPathDB" id="VectorBase:LDEU014400"/>
<gene>
    <name evidence="2" type="ORF">B4U80_09117</name>
</gene>
<comment type="caution">
    <text evidence="2">The sequence shown here is derived from an EMBL/GenBank/DDBJ whole genome shotgun (WGS) entry which is preliminary data.</text>
</comment>
<dbReference type="AlphaFoldDB" id="A0A443QEC6"/>
<protein>
    <submittedName>
        <fullName evidence="2">Uncharacterized protein</fullName>
    </submittedName>
</protein>